<reference evidence="2 3" key="1">
    <citation type="submission" date="2020-01" db="EMBL/GenBank/DDBJ databases">
        <title>Insect and environment-associated Actinomycetes.</title>
        <authorList>
            <person name="Currrie C."/>
            <person name="Chevrette M."/>
            <person name="Carlson C."/>
            <person name="Stubbendieck R."/>
            <person name="Wendt-Pienkowski E."/>
        </authorList>
    </citation>
    <scope>NUCLEOTIDE SEQUENCE [LARGE SCALE GENOMIC DNA]</scope>
    <source>
        <strain evidence="2 3">SID8189</strain>
    </source>
</reference>
<comment type="caution">
    <text evidence="2">The sequence shown here is derived from an EMBL/GenBank/DDBJ whole genome shotgun (WGS) entry which is preliminary data.</text>
</comment>
<evidence type="ECO:0008006" key="4">
    <source>
        <dbReference type="Google" id="ProtNLM"/>
    </source>
</evidence>
<organism evidence="2 3">
    <name type="scientific">Actinospica acidiphila</name>
    <dbReference type="NCBI Taxonomy" id="304899"/>
    <lineage>
        <taxon>Bacteria</taxon>
        <taxon>Bacillati</taxon>
        <taxon>Actinomycetota</taxon>
        <taxon>Actinomycetes</taxon>
        <taxon>Catenulisporales</taxon>
        <taxon>Actinospicaceae</taxon>
        <taxon>Actinospica</taxon>
    </lineage>
</organism>
<feature type="compositionally biased region" description="Pro residues" evidence="1">
    <location>
        <begin position="1"/>
        <end position="17"/>
    </location>
</feature>
<dbReference type="Proteomes" id="UP000471745">
    <property type="component" value="Unassembled WGS sequence"/>
</dbReference>
<proteinExistence type="predicted"/>
<name>A0A9X5CIP2_9ACTN</name>
<evidence type="ECO:0000256" key="1">
    <source>
        <dbReference type="SAM" id="MobiDB-lite"/>
    </source>
</evidence>
<gene>
    <name evidence="2" type="ORF">G3I18_11565</name>
</gene>
<feature type="non-terminal residue" evidence="2">
    <location>
        <position position="1"/>
    </location>
</feature>
<feature type="region of interest" description="Disordered" evidence="1">
    <location>
        <begin position="1"/>
        <end position="49"/>
    </location>
</feature>
<dbReference type="AlphaFoldDB" id="A0A9X5CIP2"/>
<evidence type="ECO:0000313" key="3">
    <source>
        <dbReference type="Proteomes" id="UP000471745"/>
    </source>
</evidence>
<evidence type="ECO:0000313" key="2">
    <source>
        <dbReference type="EMBL" id="NEC49210.1"/>
    </source>
</evidence>
<sequence length="79" mass="8664">YDPGPPPPYDPGPPPPYSAHDPHPGPGGPPGASPFDPRSLTDGQLDELTHRLVGPLTRLLRTELRMDRERIGRLRDPRA</sequence>
<keyword evidence="3" id="KW-1185">Reference proteome</keyword>
<protein>
    <recommendedName>
        <fullName evidence="4">Extensin</fullName>
    </recommendedName>
</protein>
<accession>A0A9X5CIP2</accession>
<dbReference type="EMBL" id="JAAGNA010000404">
    <property type="protein sequence ID" value="NEC49210.1"/>
    <property type="molecule type" value="Genomic_DNA"/>
</dbReference>